<dbReference type="Pfam" id="PF06314">
    <property type="entry name" value="ADC"/>
    <property type="match status" value="1"/>
</dbReference>
<comment type="caution">
    <text evidence="1">The sequence shown here is derived from an EMBL/GenBank/DDBJ whole genome shotgun (WGS) entry which is preliminary data.</text>
</comment>
<gene>
    <name evidence="1" type="ORF">EYC82_06145</name>
</gene>
<protein>
    <recommendedName>
        <fullName evidence="3">Acetoacetate decarboxylase</fullName>
    </recommendedName>
</protein>
<dbReference type="Gene3D" id="2.40.400.10">
    <property type="entry name" value="Acetoacetate decarboxylase-like"/>
    <property type="match status" value="1"/>
</dbReference>
<dbReference type="InterPro" id="IPR010451">
    <property type="entry name" value="Acetoacetate_decarboxylase"/>
</dbReference>
<dbReference type="EMBL" id="SHNO01000001">
    <property type="protein sequence ID" value="MCX2976930.1"/>
    <property type="molecule type" value="Genomic_DNA"/>
</dbReference>
<reference evidence="1" key="1">
    <citation type="submission" date="2019-02" db="EMBL/GenBank/DDBJ databases">
        <authorList>
            <person name="Li S.-H."/>
        </authorList>
    </citation>
    <scope>NUCLEOTIDE SEQUENCE</scope>
    <source>
        <strain evidence="1">IMCC11814</strain>
    </source>
</reference>
<evidence type="ECO:0000313" key="1">
    <source>
        <dbReference type="EMBL" id="MCX2976930.1"/>
    </source>
</evidence>
<dbReference type="SUPFAM" id="SSF160104">
    <property type="entry name" value="Acetoacetate decarboxylase-like"/>
    <property type="match status" value="1"/>
</dbReference>
<sequence>MTNVNFSGAQFGVDAQPYVLPPYQYRNNEMFTLKVETDRDCLEAIVPEPLKVNADNIMAIYVGMLHVTEPSQISYGEAGIMVPVTLDDRVGTFMPILYLDEVELLTAGREVWGFPKVRGDIFIQRDEHGVVARVSEGGTDIITMKMNFEREGEPIPVYDREHFLLKSIPSVDGCGYDIRQINTCKVRDDKRKEILEGQASLALSSTTRNPLGEIPIRKVVSSVYTVGDILLDRGEVIYDYLAESS</sequence>
<dbReference type="InterPro" id="IPR023375">
    <property type="entry name" value="ADC_dom_sf"/>
</dbReference>
<evidence type="ECO:0000313" key="2">
    <source>
        <dbReference type="Proteomes" id="UP001143304"/>
    </source>
</evidence>
<evidence type="ECO:0008006" key="3">
    <source>
        <dbReference type="Google" id="ProtNLM"/>
    </source>
</evidence>
<dbReference type="RefSeq" id="WP_279248671.1">
    <property type="nucleotide sequence ID" value="NZ_SHNO01000001.1"/>
</dbReference>
<keyword evidence="2" id="KW-1185">Reference proteome</keyword>
<name>A0ABT3T3T1_9GAMM</name>
<dbReference type="Proteomes" id="UP001143304">
    <property type="component" value="Unassembled WGS sequence"/>
</dbReference>
<organism evidence="1 2">
    <name type="scientific">Candidatus Marimicrobium litorale</name>
    <dbReference type="NCBI Taxonomy" id="2518991"/>
    <lineage>
        <taxon>Bacteria</taxon>
        <taxon>Pseudomonadati</taxon>
        <taxon>Pseudomonadota</taxon>
        <taxon>Gammaproteobacteria</taxon>
        <taxon>Cellvibrionales</taxon>
        <taxon>Halieaceae</taxon>
        <taxon>Marimicrobium</taxon>
    </lineage>
</organism>
<accession>A0ABT3T3T1</accession>
<proteinExistence type="predicted"/>